<dbReference type="OrthoDB" id="9815497at2"/>
<dbReference type="PANTHER" id="PTHR30388">
    <property type="entry name" value="ALDEHYDE OXIDOREDUCTASE MOLYBDENUM COFACTOR ASSEMBLY PROTEIN"/>
    <property type="match status" value="1"/>
</dbReference>
<dbReference type="InterPro" id="IPR003777">
    <property type="entry name" value="XdhC_CoxI"/>
</dbReference>
<dbReference type="Pfam" id="PF02625">
    <property type="entry name" value="XdhC_CoxI"/>
    <property type="match status" value="1"/>
</dbReference>
<dbReference type="Gene3D" id="3.40.50.720">
    <property type="entry name" value="NAD(P)-binding Rossmann-like Domain"/>
    <property type="match status" value="1"/>
</dbReference>
<organism evidence="3 4">
    <name type="scientific">Rhizobium leguminosarum</name>
    <dbReference type="NCBI Taxonomy" id="384"/>
    <lineage>
        <taxon>Bacteria</taxon>
        <taxon>Pseudomonadati</taxon>
        <taxon>Pseudomonadota</taxon>
        <taxon>Alphaproteobacteria</taxon>
        <taxon>Hyphomicrobiales</taxon>
        <taxon>Rhizobiaceae</taxon>
        <taxon>Rhizobium/Agrobacterium group</taxon>
        <taxon>Rhizobium</taxon>
    </lineage>
</organism>
<gene>
    <name evidence="3" type="ORF">BA011_25115</name>
</gene>
<dbReference type="InterPro" id="IPR052698">
    <property type="entry name" value="MoCofactor_Util/Proc"/>
</dbReference>
<dbReference type="EMBL" id="CP016287">
    <property type="protein sequence ID" value="ANP89094.1"/>
    <property type="molecule type" value="Genomic_DNA"/>
</dbReference>
<keyword evidence="3" id="KW-0614">Plasmid</keyword>
<feature type="domain" description="XdhC Rossmann" evidence="2">
    <location>
        <begin position="178"/>
        <end position="300"/>
    </location>
</feature>
<dbReference type="Proteomes" id="UP000092691">
    <property type="component" value="Plasmid unnamed1"/>
</dbReference>
<name>A0A1B1CH60_RHILE</name>
<dbReference type="RefSeq" id="WP_065282763.1">
    <property type="nucleotide sequence ID" value="NZ_CP016287.1"/>
</dbReference>
<dbReference type="InterPro" id="IPR027051">
    <property type="entry name" value="XdhC_Rossmann_dom"/>
</dbReference>
<dbReference type="AlphaFoldDB" id="A0A1B1CH60"/>
<proteinExistence type="predicted"/>
<evidence type="ECO:0000259" key="1">
    <source>
        <dbReference type="Pfam" id="PF02625"/>
    </source>
</evidence>
<geneLocation type="plasmid" evidence="3 4">
    <name>unnamed1</name>
</geneLocation>
<evidence type="ECO:0000259" key="2">
    <source>
        <dbReference type="Pfam" id="PF13478"/>
    </source>
</evidence>
<feature type="domain" description="XdhC- CoxI" evidence="1">
    <location>
        <begin position="38"/>
        <end position="98"/>
    </location>
</feature>
<evidence type="ECO:0000313" key="4">
    <source>
        <dbReference type="Proteomes" id="UP000092691"/>
    </source>
</evidence>
<evidence type="ECO:0008006" key="5">
    <source>
        <dbReference type="Google" id="ProtNLM"/>
    </source>
</evidence>
<dbReference type="PANTHER" id="PTHR30388:SF4">
    <property type="entry name" value="MOLYBDENUM COFACTOR INSERTION CHAPERONE PAOD"/>
    <property type="match status" value="1"/>
</dbReference>
<accession>A0A1B1CH60</accession>
<dbReference type="Pfam" id="PF13478">
    <property type="entry name" value="XdhC_C"/>
    <property type="match status" value="1"/>
</dbReference>
<reference evidence="3 4" key="1">
    <citation type="submission" date="2016-06" db="EMBL/GenBank/DDBJ databases">
        <title>Microsymbionts genomes from the relict species Vavilovia formosa.</title>
        <authorList>
            <person name="Chirak E."/>
            <person name="Kimeklis A."/>
            <person name="Andronov E."/>
        </authorList>
    </citation>
    <scope>NUCLEOTIDE SEQUENCE [LARGE SCALE GENOMIC DNA]</scope>
    <source>
        <strain evidence="3 4">Vaf10</strain>
        <plasmid evidence="4">Plasmid unnamed1</plasmid>
    </source>
</reference>
<sequence length="309" mass="32807">MDQTLAPITAPIPVRASSTDDPAELLRFAIDAQGLGATALATLVDIRGGAARALGAHMAVAADGRFCGYVSGGCVEAAVASEALLAMAQGRDRTVKFGDGSPFFDIVLPCGGGITVAIHVLKDVGALRHVLDRLERRQAARLAYSPERQTLEPVDPLPRACWLEREFVTVYRPRTRVVLSGQTIEAQAVARLAEASGYDVIVREQGEGGRVAAEIIDPFTAVVLLHHDLDAEAAILETALHSPAFYIGALGSARTHHRRVERLTAMGFRRDDIGRIKAPIGMFGPTRDATSLALSVLADVAAARLVAYA</sequence>
<evidence type="ECO:0000313" key="3">
    <source>
        <dbReference type="EMBL" id="ANP89094.1"/>
    </source>
</evidence>
<protein>
    <recommendedName>
        <fullName evidence="5">XdhC family protein</fullName>
    </recommendedName>
</protein>